<reference evidence="1" key="1">
    <citation type="submission" date="2022-02" db="EMBL/GenBank/DDBJ databases">
        <title>Plant Genome Project.</title>
        <authorList>
            <person name="Zhang R.-G."/>
        </authorList>
    </citation>
    <scope>NUCLEOTIDE SEQUENCE</scope>
    <source>
        <strain evidence="1">AT1</strain>
    </source>
</reference>
<keyword evidence="2" id="KW-1185">Reference proteome</keyword>
<gene>
    <name evidence="1" type="ORF">RHMOL_Rhmol09G0118700</name>
</gene>
<proteinExistence type="predicted"/>
<name>A0ACC0MDG0_RHOML</name>
<dbReference type="EMBL" id="CM046396">
    <property type="protein sequence ID" value="KAI8538624.1"/>
    <property type="molecule type" value="Genomic_DNA"/>
</dbReference>
<sequence>MCRVTVSLRKIRPYRPRGGDGEAFAGGEGFDFGGEGEGEEVGEGEEAREGVFVEKEGDGAGGGAAGEGGIGGGEDGGGAAPGGDVGEEGSATEKPWKPREERMGANLAKREVG</sequence>
<evidence type="ECO:0000313" key="2">
    <source>
        <dbReference type="Proteomes" id="UP001062846"/>
    </source>
</evidence>
<organism evidence="1 2">
    <name type="scientific">Rhododendron molle</name>
    <name type="common">Chinese azalea</name>
    <name type="synonym">Azalea mollis</name>
    <dbReference type="NCBI Taxonomy" id="49168"/>
    <lineage>
        <taxon>Eukaryota</taxon>
        <taxon>Viridiplantae</taxon>
        <taxon>Streptophyta</taxon>
        <taxon>Embryophyta</taxon>
        <taxon>Tracheophyta</taxon>
        <taxon>Spermatophyta</taxon>
        <taxon>Magnoliopsida</taxon>
        <taxon>eudicotyledons</taxon>
        <taxon>Gunneridae</taxon>
        <taxon>Pentapetalae</taxon>
        <taxon>asterids</taxon>
        <taxon>Ericales</taxon>
        <taxon>Ericaceae</taxon>
        <taxon>Ericoideae</taxon>
        <taxon>Rhodoreae</taxon>
        <taxon>Rhododendron</taxon>
    </lineage>
</organism>
<dbReference type="Proteomes" id="UP001062846">
    <property type="component" value="Chromosome 9"/>
</dbReference>
<protein>
    <submittedName>
        <fullName evidence="1">Uncharacterized protein</fullName>
    </submittedName>
</protein>
<comment type="caution">
    <text evidence="1">The sequence shown here is derived from an EMBL/GenBank/DDBJ whole genome shotgun (WGS) entry which is preliminary data.</text>
</comment>
<evidence type="ECO:0000313" key="1">
    <source>
        <dbReference type="EMBL" id="KAI8538624.1"/>
    </source>
</evidence>
<accession>A0ACC0MDG0</accession>